<dbReference type="Proteomes" id="UP000182945">
    <property type="component" value="Chromosome"/>
</dbReference>
<feature type="transmembrane region" description="Helical" evidence="12">
    <location>
        <begin position="244"/>
        <end position="260"/>
    </location>
</feature>
<dbReference type="SUPFAM" id="SSF55874">
    <property type="entry name" value="ATPase domain of HSP90 chaperone/DNA topoisomerase II/histidine kinase"/>
    <property type="match status" value="2"/>
</dbReference>
<evidence type="ECO:0000259" key="13">
    <source>
        <dbReference type="PROSITE" id="PS50109"/>
    </source>
</evidence>
<dbReference type="InterPro" id="IPR036890">
    <property type="entry name" value="HATPase_C_sf"/>
</dbReference>
<dbReference type="Gene3D" id="2.60.120.260">
    <property type="entry name" value="Galactose-binding domain-like"/>
    <property type="match status" value="1"/>
</dbReference>
<evidence type="ECO:0000256" key="6">
    <source>
        <dbReference type="ARBA" id="ARBA00022741"/>
    </source>
</evidence>
<feature type="transmembrane region" description="Helical" evidence="12">
    <location>
        <begin position="331"/>
        <end position="355"/>
    </location>
</feature>
<dbReference type="InterPro" id="IPR005467">
    <property type="entry name" value="His_kinase_dom"/>
</dbReference>
<dbReference type="CDD" id="cd00082">
    <property type="entry name" value="HisKA"/>
    <property type="match status" value="1"/>
</dbReference>
<protein>
    <recommendedName>
        <fullName evidence="10">Circadian input-output histidine kinase CikA</fullName>
        <ecNumber evidence="3">2.7.13.3</ecNumber>
    </recommendedName>
</protein>
<feature type="domain" description="Histidine kinase" evidence="13">
    <location>
        <begin position="438"/>
        <end position="656"/>
    </location>
</feature>
<dbReference type="Pfam" id="PF00512">
    <property type="entry name" value="HisKA"/>
    <property type="match status" value="1"/>
</dbReference>
<keyword evidence="8" id="KW-0067">ATP-binding</keyword>
<dbReference type="CDD" id="cd17574">
    <property type="entry name" value="REC_OmpR"/>
    <property type="match status" value="1"/>
</dbReference>
<dbReference type="KEGG" id="vhl:BME96_16350"/>
<reference evidence="15 16" key="1">
    <citation type="submission" date="2016-11" db="EMBL/GenBank/DDBJ databases">
        <title>Complete genome sequencing of Virgibacillus halodenitrificans PDB-F2.</title>
        <authorList>
            <person name="Sun Z."/>
            <person name="Zhou Y."/>
            <person name="Li H."/>
        </authorList>
    </citation>
    <scope>NUCLEOTIDE SEQUENCE [LARGE SCALE GENOMIC DNA]</scope>
    <source>
        <strain evidence="15 16">PDB-F2</strain>
    </source>
</reference>
<keyword evidence="7" id="KW-0418">Kinase</keyword>
<evidence type="ECO:0000256" key="1">
    <source>
        <dbReference type="ARBA" id="ARBA00000085"/>
    </source>
</evidence>
<dbReference type="PROSITE" id="PS50109">
    <property type="entry name" value="HIS_KIN"/>
    <property type="match status" value="2"/>
</dbReference>
<organism evidence="15 16">
    <name type="scientific">Virgibacillus halodenitrificans</name>
    <name type="common">Bacillus halodenitrificans</name>
    <dbReference type="NCBI Taxonomy" id="1482"/>
    <lineage>
        <taxon>Bacteria</taxon>
        <taxon>Bacillati</taxon>
        <taxon>Bacillota</taxon>
        <taxon>Bacilli</taxon>
        <taxon>Bacillales</taxon>
        <taxon>Bacillaceae</taxon>
        <taxon>Virgibacillus</taxon>
    </lineage>
</organism>
<dbReference type="PROSITE" id="PS50110">
    <property type="entry name" value="RESPONSE_REGULATORY"/>
    <property type="match status" value="1"/>
</dbReference>
<dbReference type="Gene3D" id="1.10.287.130">
    <property type="match status" value="1"/>
</dbReference>
<evidence type="ECO:0000313" key="15">
    <source>
        <dbReference type="EMBL" id="APC49664.1"/>
    </source>
</evidence>
<dbReference type="InterPro" id="IPR011623">
    <property type="entry name" value="7TMR_DISM_rcpt_extracell_dom1"/>
</dbReference>
<keyword evidence="5" id="KW-0808">Transferase</keyword>
<feature type="transmembrane region" description="Helical" evidence="12">
    <location>
        <begin position="9"/>
        <end position="30"/>
    </location>
</feature>
<evidence type="ECO:0000256" key="2">
    <source>
        <dbReference type="ARBA" id="ARBA00006402"/>
    </source>
</evidence>
<dbReference type="InterPro" id="IPR011006">
    <property type="entry name" value="CheY-like_superfamily"/>
</dbReference>
<dbReference type="PANTHER" id="PTHR43547">
    <property type="entry name" value="TWO-COMPONENT HISTIDINE KINASE"/>
    <property type="match status" value="1"/>
</dbReference>
<evidence type="ECO:0000256" key="12">
    <source>
        <dbReference type="SAM" id="Phobius"/>
    </source>
</evidence>
<feature type="modified residue" description="4-aspartylphosphate" evidence="11">
    <location>
        <position position="743"/>
    </location>
</feature>
<name>A0AAC9J5M5_VIRHA</name>
<keyword evidence="12" id="KW-0812">Transmembrane</keyword>
<evidence type="ECO:0000256" key="7">
    <source>
        <dbReference type="ARBA" id="ARBA00022777"/>
    </source>
</evidence>
<dbReference type="EC" id="2.7.13.3" evidence="3"/>
<evidence type="ECO:0000256" key="11">
    <source>
        <dbReference type="PROSITE-ProRule" id="PRU00169"/>
    </source>
</evidence>
<dbReference type="Gene3D" id="3.30.565.10">
    <property type="entry name" value="Histidine kinase-like ATPase, C-terminal domain"/>
    <property type="match status" value="2"/>
</dbReference>
<dbReference type="AlphaFoldDB" id="A0AAC9J5M5"/>
<dbReference type="InterPro" id="IPR036097">
    <property type="entry name" value="HisK_dim/P_sf"/>
</dbReference>
<evidence type="ECO:0000313" key="16">
    <source>
        <dbReference type="Proteomes" id="UP000182945"/>
    </source>
</evidence>
<evidence type="ECO:0000256" key="10">
    <source>
        <dbReference type="ARBA" id="ARBA00074306"/>
    </source>
</evidence>
<dbReference type="InterPro" id="IPR001789">
    <property type="entry name" value="Sig_transdc_resp-reg_receiver"/>
</dbReference>
<gene>
    <name evidence="15" type="ORF">BME96_16350</name>
</gene>
<dbReference type="SUPFAM" id="SSF52172">
    <property type="entry name" value="CheY-like"/>
    <property type="match status" value="1"/>
</dbReference>
<dbReference type="Pfam" id="PF07695">
    <property type="entry name" value="7TMR-DISM_7TM"/>
    <property type="match status" value="1"/>
</dbReference>
<dbReference type="PRINTS" id="PR00344">
    <property type="entry name" value="BCTRLSENSOR"/>
</dbReference>
<dbReference type="SMART" id="SM00448">
    <property type="entry name" value="REC"/>
    <property type="match status" value="1"/>
</dbReference>
<keyword evidence="6" id="KW-0547">Nucleotide-binding</keyword>
<keyword evidence="4 11" id="KW-0597">Phosphoprotein</keyword>
<feature type="transmembrane region" description="Helical" evidence="12">
    <location>
        <begin position="275"/>
        <end position="293"/>
    </location>
</feature>
<dbReference type="InterPro" id="IPR004358">
    <property type="entry name" value="Sig_transdc_His_kin-like_C"/>
</dbReference>
<feature type="transmembrane region" description="Helical" evidence="12">
    <location>
        <begin position="305"/>
        <end position="325"/>
    </location>
</feature>
<dbReference type="InterPro" id="IPR003594">
    <property type="entry name" value="HATPase_dom"/>
</dbReference>
<feature type="domain" description="Response regulatory" evidence="14">
    <location>
        <begin position="695"/>
        <end position="810"/>
    </location>
</feature>
<evidence type="ECO:0000256" key="8">
    <source>
        <dbReference type="ARBA" id="ARBA00022840"/>
    </source>
</evidence>
<dbReference type="SUPFAM" id="SSF47384">
    <property type="entry name" value="Homodimeric domain of signal transducing histidine kinase"/>
    <property type="match status" value="1"/>
</dbReference>
<proteinExistence type="inferred from homology"/>
<keyword evidence="12" id="KW-1133">Transmembrane helix</keyword>
<evidence type="ECO:0000256" key="4">
    <source>
        <dbReference type="ARBA" id="ARBA00022553"/>
    </source>
</evidence>
<keyword evidence="12" id="KW-0472">Membrane</keyword>
<dbReference type="GO" id="GO:0005524">
    <property type="term" value="F:ATP binding"/>
    <property type="evidence" value="ECO:0007669"/>
    <property type="project" value="UniProtKB-KW"/>
</dbReference>
<dbReference type="Pfam" id="PF02518">
    <property type="entry name" value="HATPase_c"/>
    <property type="match status" value="2"/>
</dbReference>
<comment type="catalytic activity">
    <reaction evidence="1">
        <text>ATP + protein L-histidine = ADP + protein N-phospho-L-histidine.</text>
        <dbReference type="EC" id="2.7.13.3"/>
    </reaction>
</comment>
<feature type="domain" description="Histidine kinase" evidence="13">
    <location>
        <begin position="921"/>
        <end position="1020"/>
    </location>
</feature>
<dbReference type="PANTHER" id="PTHR43547:SF2">
    <property type="entry name" value="HYBRID SIGNAL TRANSDUCTION HISTIDINE KINASE C"/>
    <property type="match status" value="1"/>
</dbReference>
<dbReference type="CDD" id="cd16922">
    <property type="entry name" value="HATPase_EvgS-ArcB-TorS-like"/>
    <property type="match status" value="1"/>
</dbReference>
<dbReference type="EMBL" id="CP017962">
    <property type="protein sequence ID" value="APC49664.1"/>
    <property type="molecule type" value="Genomic_DNA"/>
</dbReference>
<dbReference type="GO" id="GO:0016020">
    <property type="term" value="C:membrane"/>
    <property type="evidence" value="ECO:0007669"/>
    <property type="project" value="InterPro"/>
</dbReference>
<evidence type="ECO:0000256" key="9">
    <source>
        <dbReference type="ARBA" id="ARBA00023012"/>
    </source>
</evidence>
<accession>A0AAC9J5M5</accession>
<dbReference type="Gene3D" id="3.40.50.2300">
    <property type="match status" value="1"/>
</dbReference>
<dbReference type="Pfam" id="PF00072">
    <property type="entry name" value="Response_reg"/>
    <property type="match status" value="1"/>
</dbReference>
<comment type="similarity">
    <text evidence="2">In the N-terminal section; belongs to the phytochrome family.</text>
</comment>
<evidence type="ECO:0000256" key="5">
    <source>
        <dbReference type="ARBA" id="ARBA00022679"/>
    </source>
</evidence>
<dbReference type="GO" id="GO:0000155">
    <property type="term" value="F:phosphorelay sensor kinase activity"/>
    <property type="evidence" value="ECO:0007669"/>
    <property type="project" value="InterPro"/>
</dbReference>
<dbReference type="SMART" id="SM00387">
    <property type="entry name" value="HATPase_c"/>
    <property type="match status" value="2"/>
</dbReference>
<dbReference type="InterPro" id="IPR008979">
    <property type="entry name" value="Galactose-bd-like_sf"/>
</dbReference>
<dbReference type="InterPro" id="IPR010559">
    <property type="entry name" value="Sig_transdc_His_kin_internal"/>
</dbReference>
<evidence type="ECO:0000256" key="3">
    <source>
        <dbReference type="ARBA" id="ARBA00012438"/>
    </source>
</evidence>
<feature type="transmembrane region" description="Helical" evidence="12">
    <location>
        <begin position="362"/>
        <end position="384"/>
    </location>
</feature>
<dbReference type="SUPFAM" id="SSF49785">
    <property type="entry name" value="Galactose-binding domain-like"/>
    <property type="match status" value="1"/>
</dbReference>
<dbReference type="InterPro" id="IPR003661">
    <property type="entry name" value="HisK_dim/P_dom"/>
</dbReference>
<dbReference type="FunFam" id="3.30.565.10:FF:000010">
    <property type="entry name" value="Sensor histidine kinase RcsC"/>
    <property type="match status" value="1"/>
</dbReference>
<feature type="transmembrane region" description="Helical" evidence="12">
    <location>
        <begin position="213"/>
        <end position="235"/>
    </location>
</feature>
<evidence type="ECO:0000259" key="14">
    <source>
        <dbReference type="PROSITE" id="PS50110"/>
    </source>
</evidence>
<dbReference type="Pfam" id="PF06580">
    <property type="entry name" value="His_kinase"/>
    <property type="match status" value="1"/>
</dbReference>
<keyword evidence="9" id="KW-0902">Two-component regulatory system</keyword>
<sequence>MKSFSIKKLILLLIMLIFILTCFRIMWIMYYQPSHEVHATDGLLDLSEINLVPSETVSLDGEWDFYPNRLLSPTLTSDDNNLKQISMMVPGTWNLNSENKDNIHYGTYHLKIILPKALEEQELYGLRIKDISSAYRVYAHDDLILETGIPSREEASYKSKPGTYKATVSTSSNEVDLLIQVANFENFQPGGIPFSIDFGLNKTINNQIYFSRILQTSIVVLLILHSIYALSLYLISRQTTKKELLYFGLLLVFGALSILVDEDKLLIQPFTIDSALAYQLLYFSFAGVLFFMLQFVKHVFHLNSVMFRSLFILYPLSVLALIILPEGGLPYVGYTIMLLNVVSYTYITVVVIKLLKKGNIDAFYILIANIVNFFNVLWGVAINLNLFDIPYYPVDFLVGILAIGGLLLSRYNRTVQLNELQKAELLRADKKKDEFLAHTSHELRNPLHGIITIAQSILHNKSEQLSEENKSYLSLLVRIGKQMKFTLNDLLDMSKLKDKHIELNKQPTNLSSVSSGVIDIVSFMTDGKKLDIINKIESDFPLVLADKNRITQIIFNLLHNAVKYTEEGNITITATSTKTWATITIRDTGIGISDEEQAAIFNPYSQGSDIRNYKEEGIGLGLSISKQLIELHGGSIGVTSVLEKGSSFTFTLPLAKSTPMNEDENEEEVAAVVDSNTSVLQAPRKKETTRHSTSNVLIVDDDPVNLKILRRLLDEKYHLGTASNGEEALNRLTDKQWDLIISDVMMPNMSGYQLTREIRKQYTVSELPILLLTARNQTEDIHTAFDAGANDYIAKPVDGVELLSRVKSLIDLKVSIHEHLRMEAALLQAQIRPHFLFNTLNTIASLSEVDTTRMTKLLNQFGNYLRRSFDIKNVDTLISLQEELEIVKSYVYIETERFGERLAVEWDIENVTDIRIPPLTIQPLVENAIQHGILPRPIGGCVYITVAVHSNHAIVSVADDGVGMEQKVVEQLLQKSSNQSKGIGMANTNLRLKKLFGKGLEIESKLNEGTRIQFTIPLNK</sequence>
<dbReference type="SMART" id="SM00388">
    <property type="entry name" value="HisKA"/>
    <property type="match status" value="1"/>
</dbReference>